<name>A0ABS3YA19_9BACT</name>
<feature type="domain" description="DUF427" evidence="1">
    <location>
        <begin position="1"/>
        <end position="87"/>
    </location>
</feature>
<dbReference type="PANTHER" id="PTHR34310">
    <property type="entry name" value="DUF427 DOMAIN PROTEIN (AFU_ORTHOLOGUE AFUA_3G02220)"/>
    <property type="match status" value="1"/>
</dbReference>
<accession>A0ABS3YA19</accession>
<dbReference type="Proteomes" id="UP000679126">
    <property type="component" value="Unassembled WGS sequence"/>
</dbReference>
<dbReference type="InterPro" id="IPR007361">
    <property type="entry name" value="DUF427"/>
</dbReference>
<dbReference type="Pfam" id="PF04248">
    <property type="entry name" value="NTP_transf_9"/>
    <property type="match status" value="1"/>
</dbReference>
<protein>
    <submittedName>
        <fullName evidence="2">DUF427 domain-containing protein</fullName>
    </submittedName>
</protein>
<gene>
    <name evidence="2" type="ORF">J7I43_04875</name>
</gene>
<dbReference type="Gene3D" id="2.170.150.40">
    <property type="entry name" value="Domain of unknown function (DUF427)"/>
    <property type="match status" value="1"/>
</dbReference>
<keyword evidence="3" id="KW-1185">Reference proteome</keyword>
<organism evidence="2 3">
    <name type="scientific">Chitinophaga chungangae</name>
    <dbReference type="NCBI Taxonomy" id="2821488"/>
    <lineage>
        <taxon>Bacteria</taxon>
        <taxon>Pseudomonadati</taxon>
        <taxon>Bacteroidota</taxon>
        <taxon>Chitinophagia</taxon>
        <taxon>Chitinophagales</taxon>
        <taxon>Chitinophagaceae</taxon>
        <taxon>Chitinophaga</taxon>
    </lineage>
</organism>
<evidence type="ECO:0000313" key="3">
    <source>
        <dbReference type="Proteomes" id="UP000679126"/>
    </source>
</evidence>
<comment type="caution">
    <text evidence="2">The sequence shown here is derived from an EMBL/GenBank/DDBJ whole genome shotgun (WGS) entry which is preliminary data.</text>
</comment>
<dbReference type="InterPro" id="IPR038694">
    <property type="entry name" value="DUF427_sf"/>
</dbReference>
<dbReference type="EMBL" id="JAGHKP010000001">
    <property type="protein sequence ID" value="MBO9151528.1"/>
    <property type="molecule type" value="Genomic_DNA"/>
</dbReference>
<proteinExistence type="predicted"/>
<reference evidence="3" key="1">
    <citation type="submission" date="2021-03" db="EMBL/GenBank/DDBJ databases">
        <title>Assistant Professor.</title>
        <authorList>
            <person name="Huq M.A."/>
        </authorList>
    </citation>
    <scope>NUCLEOTIDE SEQUENCE [LARGE SCALE GENOMIC DNA]</scope>
    <source>
        <strain evidence="3">MAH-28</strain>
    </source>
</reference>
<evidence type="ECO:0000313" key="2">
    <source>
        <dbReference type="EMBL" id="MBO9151528.1"/>
    </source>
</evidence>
<dbReference type="RefSeq" id="WP_209143814.1">
    <property type="nucleotide sequence ID" value="NZ_JAGHKP010000001.1"/>
</dbReference>
<evidence type="ECO:0000259" key="1">
    <source>
        <dbReference type="Pfam" id="PF04248"/>
    </source>
</evidence>
<dbReference type="PANTHER" id="PTHR34310:SF5">
    <property type="entry name" value="DUF427 DOMAIN PROTEIN (AFU_ORTHOLOGUE AFUA_3G02220)"/>
    <property type="match status" value="1"/>
</dbReference>
<sequence length="93" mass="10186">MKAIYNEQVIAESDNTVVIEGNHYFPADSVKKEFLTASGTHTTCPWKGVASYYNVTVNGEMAADAAWYYPNPSPLAEGIKGRIAFWNGVAVIK</sequence>